<dbReference type="AlphaFoldDB" id="A0A1G6BCU6"/>
<dbReference type="PANTHER" id="PTHR36834:SF1">
    <property type="entry name" value="INTEGRAL MEMBRANE PROTEIN"/>
    <property type="match status" value="1"/>
</dbReference>
<dbReference type="STRING" id="1732.SAMN02910417_01380"/>
<feature type="transmembrane region" description="Helical" evidence="1">
    <location>
        <begin position="129"/>
        <end position="150"/>
    </location>
</feature>
<dbReference type="PANTHER" id="PTHR36834">
    <property type="entry name" value="MEMBRANE PROTEIN-RELATED"/>
    <property type="match status" value="1"/>
</dbReference>
<keyword evidence="1" id="KW-0472">Membrane</keyword>
<dbReference type="RefSeq" id="WP_090173601.1">
    <property type="nucleotide sequence ID" value="NZ_FMXR01000009.1"/>
</dbReference>
<name>A0A1G6BCU6_EUBOX</name>
<gene>
    <name evidence="3" type="ORF">SAMN02910417_01380</name>
</gene>
<organism evidence="3 4">
    <name type="scientific">Eubacterium oxidoreducens</name>
    <dbReference type="NCBI Taxonomy" id="1732"/>
    <lineage>
        <taxon>Bacteria</taxon>
        <taxon>Bacillati</taxon>
        <taxon>Bacillota</taxon>
        <taxon>Clostridia</taxon>
        <taxon>Eubacteriales</taxon>
        <taxon>Eubacteriaceae</taxon>
        <taxon>Eubacterium</taxon>
    </lineage>
</organism>
<dbReference type="InterPro" id="IPR053150">
    <property type="entry name" value="Teicoplanin_resist-assoc"/>
</dbReference>
<dbReference type="Pfam" id="PF04892">
    <property type="entry name" value="VanZ"/>
    <property type="match status" value="1"/>
</dbReference>
<evidence type="ECO:0000259" key="2">
    <source>
        <dbReference type="Pfam" id="PF04892"/>
    </source>
</evidence>
<dbReference type="EMBL" id="FMXR01000009">
    <property type="protein sequence ID" value="SDB18438.1"/>
    <property type="molecule type" value="Genomic_DNA"/>
</dbReference>
<keyword evidence="1" id="KW-1133">Transmembrane helix</keyword>
<evidence type="ECO:0000313" key="4">
    <source>
        <dbReference type="Proteomes" id="UP000199228"/>
    </source>
</evidence>
<accession>A0A1G6BCU6</accession>
<dbReference type="Proteomes" id="UP000199228">
    <property type="component" value="Unassembled WGS sequence"/>
</dbReference>
<keyword evidence="4" id="KW-1185">Reference proteome</keyword>
<reference evidence="3 4" key="1">
    <citation type="submission" date="2016-10" db="EMBL/GenBank/DDBJ databases">
        <authorList>
            <person name="de Groot N.N."/>
        </authorList>
    </citation>
    <scope>NUCLEOTIDE SEQUENCE [LARGE SCALE GENOMIC DNA]</scope>
    <source>
        <strain evidence="3 4">DSM 3217</strain>
    </source>
</reference>
<dbReference type="InterPro" id="IPR006976">
    <property type="entry name" value="VanZ-like"/>
</dbReference>
<protein>
    <submittedName>
        <fullName evidence="3">Glycopeptide antibiotics resistance protein</fullName>
    </submittedName>
</protein>
<sequence>MSRRKKRSLQKVVCSLLFLTYLIVLFYFLFFAESFGRNFASEEYQYNLTLFKEIMLYWNYREQIGYGAVFINLIGNIGAFVPFGFLVPSMFPKKNVFFPKVLLEGFLFSLIVESIQLFTKVGSFDVDDILLNTIGVVIGYIIFAIVRHIGDRTYKKYLGRVKNGGKTKTAS</sequence>
<evidence type="ECO:0000313" key="3">
    <source>
        <dbReference type="EMBL" id="SDB18438.1"/>
    </source>
</evidence>
<feature type="transmembrane region" description="Helical" evidence="1">
    <location>
        <begin position="12"/>
        <end position="32"/>
    </location>
</feature>
<feature type="domain" description="VanZ-like" evidence="2">
    <location>
        <begin position="18"/>
        <end position="146"/>
    </location>
</feature>
<feature type="transmembrane region" description="Helical" evidence="1">
    <location>
        <begin position="64"/>
        <end position="85"/>
    </location>
</feature>
<proteinExistence type="predicted"/>
<feature type="transmembrane region" description="Helical" evidence="1">
    <location>
        <begin position="97"/>
        <end position="117"/>
    </location>
</feature>
<keyword evidence="1" id="KW-0812">Transmembrane</keyword>
<dbReference type="OrthoDB" id="9805025at2"/>
<evidence type="ECO:0000256" key="1">
    <source>
        <dbReference type="SAM" id="Phobius"/>
    </source>
</evidence>